<reference evidence="2 3" key="1">
    <citation type="submission" date="2019-05" db="EMBL/GenBank/DDBJ databases">
        <title>Another draft genome of Portunus trituberculatus and its Hox gene families provides insights of decapod evolution.</title>
        <authorList>
            <person name="Jeong J.-H."/>
            <person name="Song I."/>
            <person name="Kim S."/>
            <person name="Choi T."/>
            <person name="Kim D."/>
            <person name="Ryu S."/>
            <person name="Kim W."/>
        </authorList>
    </citation>
    <scope>NUCLEOTIDE SEQUENCE [LARGE SCALE GENOMIC DNA]</scope>
    <source>
        <tissue evidence="2">Muscle</tissue>
    </source>
</reference>
<feature type="compositionally biased region" description="Polar residues" evidence="1">
    <location>
        <begin position="1"/>
        <end position="14"/>
    </location>
</feature>
<comment type="caution">
    <text evidence="2">The sequence shown here is derived from an EMBL/GenBank/DDBJ whole genome shotgun (WGS) entry which is preliminary data.</text>
</comment>
<keyword evidence="3" id="KW-1185">Reference proteome</keyword>
<gene>
    <name evidence="2" type="ORF">E2C01_078420</name>
</gene>
<organism evidence="2 3">
    <name type="scientific">Portunus trituberculatus</name>
    <name type="common">Swimming crab</name>
    <name type="synonym">Neptunus trituberculatus</name>
    <dbReference type="NCBI Taxonomy" id="210409"/>
    <lineage>
        <taxon>Eukaryota</taxon>
        <taxon>Metazoa</taxon>
        <taxon>Ecdysozoa</taxon>
        <taxon>Arthropoda</taxon>
        <taxon>Crustacea</taxon>
        <taxon>Multicrustacea</taxon>
        <taxon>Malacostraca</taxon>
        <taxon>Eumalacostraca</taxon>
        <taxon>Eucarida</taxon>
        <taxon>Decapoda</taxon>
        <taxon>Pleocyemata</taxon>
        <taxon>Brachyura</taxon>
        <taxon>Eubrachyura</taxon>
        <taxon>Portunoidea</taxon>
        <taxon>Portunidae</taxon>
        <taxon>Portuninae</taxon>
        <taxon>Portunus</taxon>
    </lineage>
</organism>
<dbReference type="AlphaFoldDB" id="A0A5B7IMV4"/>
<protein>
    <submittedName>
        <fullName evidence="2">Uncharacterized protein</fullName>
    </submittedName>
</protein>
<dbReference type="EMBL" id="VSRR010063225">
    <property type="protein sequence ID" value="MPC83705.1"/>
    <property type="molecule type" value="Genomic_DNA"/>
</dbReference>
<feature type="compositionally biased region" description="Basic and acidic residues" evidence="1">
    <location>
        <begin position="35"/>
        <end position="45"/>
    </location>
</feature>
<accession>A0A5B7IMV4</accession>
<name>A0A5B7IMV4_PORTR</name>
<evidence type="ECO:0000313" key="3">
    <source>
        <dbReference type="Proteomes" id="UP000324222"/>
    </source>
</evidence>
<evidence type="ECO:0000313" key="2">
    <source>
        <dbReference type="EMBL" id="MPC83705.1"/>
    </source>
</evidence>
<sequence length="66" mass="7179">MHSSPPASSGNSTRCPAVRRALKKREGGQLGCIGNEKEGKEETTLKKNIKERKEKEKKKGKGKEGG</sequence>
<feature type="region of interest" description="Disordered" evidence="1">
    <location>
        <begin position="1"/>
        <end position="66"/>
    </location>
</feature>
<proteinExistence type="predicted"/>
<dbReference type="Proteomes" id="UP000324222">
    <property type="component" value="Unassembled WGS sequence"/>
</dbReference>
<feature type="compositionally biased region" description="Basic residues" evidence="1">
    <location>
        <begin position="47"/>
        <end position="66"/>
    </location>
</feature>
<evidence type="ECO:0000256" key="1">
    <source>
        <dbReference type="SAM" id="MobiDB-lite"/>
    </source>
</evidence>